<reference evidence="2" key="1">
    <citation type="journal article" date="2015" name="Nature">
        <title>Complex archaea that bridge the gap between prokaryotes and eukaryotes.</title>
        <authorList>
            <person name="Spang A."/>
            <person name="Saw J.H."/>
            <person name="Jorgensen S.L."/>
            <person name="Zaremba-Niedzwiedzka K."/>
            <person name="Martijn J."/>
            <person name="Lind A.E."/>
            <person name="van Eijk R."/>
            <person name="Schleper C."/>
            <person name="Guy L."/>
            <person name="Ettema T.J."/>
        </authorList>
    </citation>
    <scope>NUCLEOTIDE SEQUENCE</scope>
</reference>
<dbReference type="EMBL" id="LAZR01000109">
    <property type="protein sequence ID" value="KKN90568.1"/>
    <property type="molecule type" value="Genomic_DNA"/>
</dbReference>
<protein>
    <recommendedName>
        <fullName evidence="1">Glutamine amidotransferase domain-containing protein</fullName>
    </recommendedName>
</protein>
<dbReference type="GO" id="GO:0005829">
    <property type="term" value="C:cytosol"/>
    <property type="evidence" value="ECO:0007669"/>
    <property type="project" value="TreeGrafter"/>
</dbReference>
<dbReference type="CDD" id="cd01741">
    <property type="entry name" value="GATase1_1"/>
    <property type="match status" value="1"/>
</dbReference>
<gene>
    <name evidence="2" type="ORF">LCGC14_0227100</name>
</gene>
<dbReference type="Pfam" id="PF00117">
    <property type="entry name" value="GATase"/>
    <property type="match status" value="1"/>
</dbReference>
<dbReference type="InterPro" id="IPR029062">
    <property type="entry name" value="Class_I_gatase-like"/>
</dbReference>
<comment type="caution">
    <text evidence="2">The sequence shown here is derived from an EMBL/GenBank/DDBJ whole genome shotgun (WGS) entry which is preliminary data.</text>
</comment>
<dbReference type="Gene3D" id="3.40.50.880">
    <property type="match status" value="1"/>
</dbReference>
<dbReference type="AlphaFoldDB" id="A0A0F9XFH8"/>
<dbReference type="InterPro" id="IPR017926">
    <property type="entry name" value="GATASE"/>
</dbReference>
<dbReference type="PANTHER" id="PTHR42695">
    <property type="entry name" value="GLUTAMINE AMIDOTRANSFERASE YLR126C-RELATED"/>
    <property type="match status" value="1"/>
</dbReference>
<name>A0A0F9XFH8_9ZZZZ</name>
<feature type="domain" description="Glutamine amidotransferase" evidence="1">
    <location>
        <begin position="41"/>
        <end position="180"/>
    </location>
</feature>
<dbReference type="PROSITE" id="PS51273">
    <property type="entry name" value="GATASE_TYPE_1"/>
    <property type="match status" value="1"/>
</dbReference>
<evidence type="ECO:0000313" key="2">
    <source>
        <dbReference type="EMBL" id="KKN90568.1"/>
    </source>
</evidence>
<organism evidence="2">
    <name type="scientific">marine sediment metagenome</name>
    <dbReference type="NCBI Taxonomy" id="412755"/>
    <lineage>
        <taxon>unclassified sequences</taxon>
        <taxon>metagenomes</taxon>
        <taxon>ecological metagenomes</taxon>
    </lineage>
</organism>
<accession>A0A0F9XFH8</accession>
<sequence>MRAHCLQHAPFEGMGTIEAWLRNKGYGITATLLDAGDLLPKAAEVDLLIIMGGPMSVNDEAGFPWLVPEKEFIRGVIDAGIPVLGVCLGAQLIADVMGSQIFPNATSEIGWYPIEPCVHDRPDVFCFPDEATVLHWHGETFDLPQGAVHLARSAACTNQAFQWGPAVIGLQFHLEVTPDVLKAFTVACAAELQPGTFVQTAEQILGVTADHFRAAECLMGTVLDYLHGKGSYA</sequence>
<proteinExistence type="predicted"/>
<evidence type="ECO:0000259" key="1">
    <source>
        <dbReference type="Pfam" id="PF00117"/>
    </source>
</evidence>
<dbReference type="FunFam" id="3.40.50.880:FF:000033">
    <property type="entry name" value="Glutamine amidotransferase class-I"/>
    <property type="match status" value="1"/>
</dbReference>
<dbReference type="PANTHER" id="PTHR42695:SF5">
    <property type="entry name" value="GLUTAMINE AMIDOTRANSFERASE YLR126C-RELATED"/>
    <property type="match status" value="1"/>
</dbReference>
<dbReference type="SUPFAM" id="SSF52317">
    <property type="entry name" value="Class I glutamine amidotransferase-like"/>
    <property type="match status" value="1"/>
</dbReference>
<dbReference type="InterPro" id="IPR044992">
    <property type="entry name" value="ChyE-like"/>
</dbReference>